<dbReference type="OrthoDB" id="1752140at2759"/>
<sequence>MWQSTSCCLAVKQALVSRHCGTDPSCSRCGAEKESVNHLFFECPAAVQVWTLSDIPSAPGIFPCDALYNNLDYLLWRAKDNNVPEKKLAIFPWILWFIWKARNEKVFSNKDIQPDASLQSAVAESESWALAQLIDSSMDESDPTRTTSTRIDQTPTLPRCQVDASWVSGNHVYGGGFVLDIYSG</sequence>
<proteinExistence type="predicted"/>
<evidence type="ECO:0000313" key="2">
    <source>
        <dbReference type="EMBL" id="CAA7027444.1"/>
    </source>
</evidence>
<evidence type="ECO:0000313" key="3">
    <source>
        <dbReference type="Proteomes" id="UP000467841"/>
    </source>
</evidence>
<keyword evidence="3" id="KW-1185">Reference proteome</keyword>
<dbReference type="Pfam" id="PF13966">
    <property type="entry name" value="zf-RVT"/>
    <property type="match status" value="1"/>
</dbReference>
<feature type="domain" description="Reverse transcriptase zinc-binding" evidence="1">
    <location>
        <begin position="1"/>
        <end position="50"/>
    </location>
</feature>
<reference evidence="2" key="1">
    <citation type="submission" date="2020-01" db="EMBL/GenBank/DDBJ databases">
        <authorList>
            <person name="Mishra B."/>
        </authorList>
    </citation>
    <scope>NUCLEOTIDE SEQUENCE [LARGE SCALE GENOMIC DNA]</scope>
</reference>
<dbReference type="Proteomes" id="UP000467841">
    <property type="component" value="Unassembled WGS sequence"/>
</dbReference>
<dbReference type="InterPro" id="IPR026960">
    <property type="entry name" value="RVT-Znf"/>
</dbReference>
<organism evidence="2 3">
    <name type="scientific">Microthlaspi erraticum</name>
    <dbReference type="NCBI Taxonomy" id="1685480"/>
    <lineage>
        <taxon>Eukaryota</taxon>
        <taxon>Viridiplantae</taxon>
        <taxon>Streptophyta</taxon>
        <taxon>Embryophyta</taxon>
        <taxon>Tracheophyta</taxon>
        <taxon>Spermatophyta</taxon>
        <taxon>Magnoliopsida</taxon>
        <taxon>eudicotyledons</taxon>
        <taxon>Gunneridae</taxon>
        <taxon>Pentapetalae</taxon>
        <taxon>rosids</taxon>
        <taxon>malvids</taxon>
        <taxon>Brassicales</taxon>
        <taxon>Brassicaceae</taxon>
        <taxon>Coluteocarpeae</taxon>
        <taxon>Microthlaspi</taxon>
    </lineage>
</organism>
<dbReference type="EMBL" id="CACVBM020001056">
    <property type="protein sequence ID" value="CAA7027444.1"/>
    <property type="molecule type" value="Genomic_DNA"/>
</dbReference>
<comment type="caution">
    <text evidence="2">The sequence shown here is derived from an EMBL/GenBank/DDBJ whole genome shotgun (WGS) entry which is preliminary data.</text>
</comment>
<evidence type="ECO:0000259" key="1">
    <source>
        <dbReference type="Pfam" id="PF13966"/>
    </source>
</evidence>
<protein>
    <recommendedName>
        <fullName evidence="1">Reverse transcriptase zinc-binding domain-containing protein</fullName>
    </recommendedName>
</protein>
<accession>A0A6D2IQQ3</accession>
<dbReference type="AlphaFoldDB" id="A0A6D2IQQ3"/>
<name>A0A6D2IQQ3_9BRAS</name>
<gene>
    <name evidence="2" type="ORF">MERR_LOCUS14679</name>
</gene>